<evidence type="ECO:0000259" key="1">
    <source>
        <dbReference type="Pfam" id="PF00248"/>
    </source>
</evidence>
<reference evidence="2" key="1">
    <citation type="journal article" date="2014" name="Int. J. Syst. Evol. Microbiol.">
        <title>Complete genome of a new Firmicutes species belonging to the dominant human colonic microbiota ('Ruminococcus bicirculans') reveals two chromosomes and a selective capacity to utilize plant glucans.</title>
        <authorList>
            <consortium name="NISC Comparative Sequencing Program"/>
            <person name="Wegmann U."/>
            <person name="Louis P."/>
            <person name="Goesmann A."/>
            <person name="Henrissat B."/>
            <person name="Duncan S.H."/>
            <person name="Flint H.J."/>
        </authorList>
    </citation>
    <scope>NUCLEOTIDE SEQUENCE</scope>
    <source>
        <strain evidence="2">VKM Ac-1246</strain>
    </source>
</reference>
<accession>A0ABQ5SV35</accession>
<comment type="caution">
    <text evidence="2">The sequence shown here is derived from an EMBL/GenBank/DDBJ whole genome shotgun (WGS) entry which is preliminary data.</text>
</comment>
<organism evidence="2 3">
    <name type="scientific">Nocardioides luteus</name>
    <dbReference type="NCBI Taxonomy" id="1844"/>
    <lineage>
        <taxon>Bacteria</taxon>
        <taxon>Bacillati</taxon>
        <taxon>Actinomycetota</taxon>
        <taxon>Actinomycetes</taxon>
        <taxon>Propionibacteriales</taxon>
        <taxon>Nocardioidaceae</taxon>
        <taxon>Nocardioides</taxon>
    </lineage>
</organism>
<evidence type="ECO:0000313" key="2">
    <source>
        <dbReference type="EMBL" id="GLJ67686.1"/>
    </source>
</evidence>
<sequence>MGRMRYTTIGSGAGSRRVSKIALGAMRFGTETDAETSYAILDRFVEAGGTFLDTSNNYAYWASGTQGGESETLLGRWRRDRGIGEEIVVATKVGARPTDTVASTPNGWAAQRRRRWEGLAPANVREQADRSRERLGVERLDLYYAHVPDVSGVPLEEYAAGFAELVKDGVIGQFGLSNHWSWQVERARAANPEAARPSVLQYHHTYLRMRTDIPDPRLSVDGEIGVADASLLAYLRATPGLTLVAYTPLLSGAYTNPAKPLDPAYDHPGTTARLAVLDEVAAETGATRNQVVLAWMLGDSLPVIPLIGASSVAQLDESLAALDLELSQSQRERLDAAGR</sequence>
<reference evidence="2" key="2">
    <citation type="submission" date="2023-01" db="EMBL/GenBank/DDBJ databases">
        <authorList>
            <person name="Sun Q."/>
            <person name="Evtushenko L."/>
        </authorList>
    </citation>
    <scope>NUCLEOTIDE SEQUENCE</scope>
    <source>
        <strain evidence="2">VKM Ac-1246</strain>
    </source>
</reference>
<proteinExistence type="predicted"/>
<evidence type="ECO:0000313" key="3">
    <source>
        <dbReference type="Proteomes" id="UP001142292"/>
    </source>
</evidence>
<protein>
    <submittedName>
        <fullName evidence="2">Oxidoreductase</fullName>
    </submittedName>
</protein>
<gene>
    <name evidence="2" type="ORF">GCM10017579_17220</name>
</gene>
<dbReference type="Pfam" id="PF00248">
    <property type="entry name" value="Aldo_ket_red"/>
    <property type="match status" value="1"/>
</dbReference>
<dbReference type="Proteomes" id="UP001142292">
    <property type="component" value="Unassembled WGS sequence"/>
</dbReference>
<dbReference type="InterPro" id="IPR023210">
    <property type="entry name" value="NADP_OxRdtase_dom"/>
</dbReference>
<feature type="domain" description="NADP-dependent oxidoreductase" evidence="1">
    <location>
        <begin position="20"/>
        <end position="337"/>
    </location>
</feature>
<dbReference type="InterPro" id="IPR036812">
    <property type="entry name" value="NAD(P)_OxRdtase_dom_sf"/>
</dbReference>
<dbReference type="EMBL" id="BSEL01000004">
    <property type="protein sequence ID" value="GLJ67686.1"/>
    <property type="molecule type" value="Genomic_DNA"/>
</dbReference>
<dbReference type="PANTHER" id="PTHR43364:SF6">
    <property type="entry name" value="OXIDOREDUCTASE-RELATED"/>
    <property type="match status" value="1"/>
</dbReference>
<dbReference type="InterPro" id="IPR050523">
    <property type="entry name" value="AKR_Detox_Biosynth"/>
</dbReference>
<keyword evidence="3" id="KW-1185">Reference proteome</keyword>
<name>A0ABQ5SV35_9ACTN</name>
<dbReference type="Gene3D" id="3.20.20.100">
    <property type="entry name" value="NADP-dependent oxidoreductase domain"/>
    <property type="match status" value="1"/>
</dbReference>
<dbReference type="SUPFAM" id="SSF51430">
    <property type="entry name" value="NAD(P)-linked oxidoreductase"/>
    <property type="match status" value="1"/>
</dbReference>
<dbReference type="PANTHER" id="PTHR43364">
    <property type="entry name" value="NADH-SPECIFIC METHYLGLYOXAL REDUCTASE-RELATED"/>
    <property type="match status" value="1"/>
</dbReference>